<dbReference type="STRING" id="307507.A0A2V0PP17"/>
<comment type="caution">
    <text evidence="2">The sequence shown here is derived from an EMBL/GenBank/DDBJ whole genome shotgun (WGS) entry which is preliminary data.</text>
</comment>
<proteinExistence type="predicted"/>
<sequence>MRLVIALDGAAWDGNAQHLVATALAAVASPGAGSEVHLASVLPPAPISVASPSPVATAAAVAAVLGAQQQQALADEAAAGEVLAAAAAACEAAGVAADRIHTHVLPAAGGASGAGEALVARARGFDLIAVGSRGLGGLQRALQSLIGLGSVSDYVLHNSEVPVLVVRPRTAANVAPAAAAAAGKPRVIVVAVDASAHSAHALDWAASHLRLQPRDEVRVVSVAAAAPYPTLDEGAAAVAMIEAAEFQRANERNLSAARTLAARAAALFRGSVDGGAGDAHEDAEPGAAQPRALAEALLPEGGASDVGAAVVKCGLREGADLVVAGSRGMGAFKRAAMGMLGLGSVSDHLAHNFEGAVLVVKSTEAALQQAGEPQTVGTRALAAAEAEVAVAAAAARKEE</sequence>
<dbReference type="Proteomes" id="UP000247498">
    <property type="component" value="Unassembled WGS sequence"/>
</dbReference>
<dbReference type="SUPFAM" id="SSF52402">
    <property type="entry name" value="Adenine nucleotide alpha hydrolases-like"/>
    <property type="match status" value="2"/>
</dbReference>
<dbReference type="PANTHER" id="PTHR31964:SF113">
    <property type="entry name" value="USPA DOMAIN-CONTAINING PROTEIN"/>
    <property type="match status" value="1"/>
</dbReference>
<dbReference type="Gene3D" id="3.40.50.620">
    <property type="entry name" value="HUPs"/>
    <property type="match status" value="2"/>
</dbReference>
<dbReference type="EMBL" id="BDRX01000139">
    <property type="protein sequence ID" value="GBF98915.1"/>
    <property type="molecule type" value="Genomic_DNA"/>
</dbReference>
<dbReference type="InterPro" id="IPR006016">
    <property type="entry name" value="UspA"/>
</dbReference>
<evidence type="ECO:0000313" key="3">
    <source>
        <dbReference type="Proteomes" id="UP000247498"/>
    </source>
</evidence>
<keyword evidence="3" id="KW-1185">Reference proteome</keyword>
<reference evidence="2 3" key="1">
    <citation type="journal article" date="2018" name="Sci. Rep.">
        <title>Raphidocelis subcapitata (=Pseudokirchneriella subcapitata) provides an insight into genome evolution and environmental adaptations in the Sphaeropleales.</title>
        <authorList>
            <person name="Suzuki S."/>
            <person name="Yamaguchi H."/>
            <person name="Nakajima N."/>
            <person name="Kawachi M."/>
        </authorList>
    </citation>
    <scope>NUCLEOTIDE SEQUENCE [LARGE SCALE GENOMIC DNA]</scope>
    <source>
        <strain evidence="2 3">NIES-35</strain>
    </source>
</reference>
<dbReference type="OrthoDB" id="843225at2759"/>
<dbReference type="InterPro" id="IPR014729">
    <property type="entry name" value="Rossmann-like_a/b/a_fold"/>
</dbReference>
<dbReference type="PANTHER" id="PTHR31964">
    <property type="entry name" value="ADENINE NUCLEOTIDE ALPHA HYDROLASES-LIKE SUPERFAMILY PROTEIN"/>
    <property type="match status" value="1"/>
</dbReference>
<dbReference type="InParanoid" id="A0A2V0PP17"/>
<protein>
    <recommendedName>
        <fullName evidence="1">UspA domain-containing protein</fullName>
    </recommendedName>
</protein>
<accession>A0A2V0PP17</accession>
<name>A0A2V0PP17_9CHLO</name>
<feature type="domain" description="UspA" evidence="1">
    <location>
        <begin position="15"/>
        <end position="167"/>
    </location>
</feature>
<organism evidence="2 3">
    <name type="scientific">Raphidocelis subcapitata</name>
    <dbReference type="NCBI Taxonomy" id="307507"/>
    <lineage>
        <taxon>Eukaryota</taxon>
        <taxon>Viridiplantae</taxon>
        <taxon>Chlorophyta</taxon>
        <taxon>core chlorophytes</taxon>
        <taxon>Chlorophyceae</taxon>
        <taxon>CS clade</taxon>
        <taxon>Sphaeropleales</taxon>
        <taxon>Selenastraceae</taxon>
        <taxon>Raphidocelis</taxon>
    </lineage>
</organism>
<dbReference type="Pfam" id="PF00582">
    <property type="entry name" value="Usp"/>
    <property type="match status" value="2"/>
</dbReference>
<gene>
    <name evidence="2" type="ORF">Rsub_11707</name>
</gene>
<evidence type="ECO:0000313" key="2">
    <source>
        <dbReference type="EMBL" id="GBF98915.1"/>
    </source>
</evidence>
<feature type="domain" description="UspA" evidence="1">
    <location>
        <begin position="186"/>
        <end position="361"/>
    </location>
</feature>
<evidence type="ECO:0000259" key="1">
    <source>
        <dbReference type="Pfam" id="PF00582"/>
    </source>
</evidence>
<dbReference type="AlphaFoldDB" id="A0A2V0PP17"/>